<evidence type="ECO:0000313" key="1">
    <source>
        <dbReference type="EMBL" id="RJF88450.1"/>
    </source>
</evidence>
<reference evidence="1 2" key="1">
    <citation type="submission" date="2018-09" db="EMBL/GenBank/DDBJ databases">
        <authorList>
            <person name="Zhu H."/>
        </authorList>
    </citation>
    <scope>NUCLEOTIDE SEQUENCE [LARGE SCALE GENOMIC DNA]</scope>
    <source>
        <strain evidence="1 2">K1W22B-8</strain>
    </source>
</reference>
<comment type="caution">
    <text evidence="1">The sequence shown here is derived from an EMBL/GenBank/DDBJ whole genome shotgun (WGS) entry which is preliminary data.</text>
</comment>
<name>A0A418WEN1_9PROT</name>
<sequence length="288" mass="29639">MPPLRILLLLLVAVAAGALILMDEPMAPTAEPSPAASTIEQSRAGLDLVLAPPQQPAPAVASGPLVAVDSRAGDNTYPIWLWTISNGGAVGAIDKSHVEGGVVTLSGWAGDINLGLRMSDVLLVACDRVVASVPVSGTRADIARKHPNLPAAGWSARLALADLAPCDHPVVSAYATALFGSAAFPLSGEVEPGDALLSAEALRLDRPTAELRTPRTAQAPIREVEVGGQGIALRRCGKRECAVVARLPAGHQRLLILDDQAGWILVAQSSGTAGWAPASALKVPTTDN</sequence>
<protein>
    <submittedName>
        <fullName evidence="1">SH3 domain-containing protein</fullName>
    </submittedName>
</protein>
<accession>A0A418WEN1</accession>
<keyword evidence="2" id="KW-1185">Reference proteome</keyword>
<dbReference type="EMBL" id="QYUK01000011">
    <property type="protein sequence ID" value="RJF88450.1"/>
    <property type="molecule type" value="Genomic_DNA"/>
</dbReference>
<evidence type="ECO:0000313" key="2">
    <source>
        <dbReference type="Proteomes" id="UP000284605"/>
    </source>
</evidence>
<dbReference type="Proteomes" id="UP000284605">
    <property type="component" value="Unassembled WGS sequence"/>
</dbReference>
<gene>
    <name evidence="1" type="ORF">D3874_16690</name>
</gene>
<dbReference type="AlphaFoldDB" id="A0A418WEN1"/>
<organism evidence="1 2">
    <name type="scientific">Oleomonas cavernae</name>
    <dbReference type="NCBI Taxonomy" id="2320859"/>
    <lineage>
        <taxon>Bacteria</taxon>
        <taxon>Pseudomonadati</taxon>
        <taxon>Pseudomonadota</taxon>
        <taxon>Alphaproteobacteria</taxon>
        <taxon>Acetobacterales</taxon>
        <taxon>Acetobacteraceae</taxon>
        <taxon>Oleomonas</taxon>
    </lineage>
</organism>
<proteinExistence type="predicted"/>